<protein>
    <submittedName>
        <fullName evidence="2">Uncharacterized protein</fullName>
    </submittedName>
</protein>
<evidence type="ECO:0000313" key="3">
    <source>
        <dbReference type="Proteomes" id="UP001219525"/>
    </source>
</evidence>
<reference evidence="2" key="1">
    <citation type="submission" date="2023-03" db="EMBL/GenBank/DDBJ databases">
        <title>Massive genome expansion in bonnet fungi (Mycena s.s.) driven by repeated elements and novel gene families across ecological guilds.</title>
        <authorList>
            <consortium name="Lawrence Berkeley National Laboratory"/>
            <person name="Harder C.B."/>
            <person name="Miyauchi S."/>
            <person name="Viragh M."/>
            <person name="Kuo A."/>
            <person name="Thoen E."/>
            <person name="Andreopoulos B."/>
            <person name="Lu D."/>
            <person name="Skrede I."/>
            <person name="Drula E."/>
            <person name="Henrissat B."/>
            <person name="Morin E."/>
            <person name="Kohler A."/>
            <person name="Barry K."/>
            <person name="LaButti K."/>
            <person name="Morin E."/>
            <person name="Salamov A."/>
            <person name="Lipzen A."/>
            <person name="Mereny Z."/>
            <person name="Hegedus B."/>
            <person name="Baldrian P."/>
            <person name="Stursova M."/>
            <person name="Weitz H."/>
            <person name="Taylor A."/>
            <person name="Grigoriev I.V."/>
            <person name="Nagy L.G."/>
            <person name="Martin F."/>
            <person name="Kauserud H."/>
        </authorList>
    </citation>
    <scope>NUCLEOTIDE SEQUENCE</scope>
    <source>
        <strain evidence="2">9144</strain>
    </source>
</reference>
<keyword evidence="3" id="KW-1185">Reference proteome</keyword>
<sequence length="129" mass="14055">MGSLGAGTLSCVRRVAAVFVSVHLRTQGAGAHQKGRFCRRLRTKLDEIGGKEHLIMGGNKYLQSIPHLLCALCAPALALKYLPVHFSVSEFESGKIKRSGRSGARLGSHTIPPKNFNDATEDSWRQRAT</sequence>
<feature type="region of interest" description="Disordered" evidence="1">
    <location>
        <begin position="96"/>
        <end position="129"/>
    </location>
</feature>
<gene>
    <name evidence="2" type="ORF">GGX14DRAFT_390401</name>
</gene>
<organism evidence="2 3">
    <name type="scientific">Mycena pura</name>
    <dbReference type="NCBI Taxonomy" id="153505"/>
    <lineage>
        <taxon>Eukaryota</taxon>
        <taxon>Fungi</taxon>
        <taxon>Dikarya</taxon>
        <taxon>Basidiomycota</taxon>
        <taxon>Agaricomycotina</taxon>
        <taxon>Agaricomycetes</taxon>
        <taxon>Agaricomycetidae</taxon>
        <taxon>Agaricales</taxon>
        <taxon>Marasmiineae</taxon>
        <taxon>Mycenaceae</taxon>
        <taxon>Mycena</taxon>
    </lineage>
</organism>
<proteinExistence type="predicted"/>
<dbReference type="EMBL" id="JARJCW010000012">
    <property type="protein sequence ID" value="KAJ7218634.1"/>
    <property type="molecule type" value="Genomic_DNA"/>
</dbReference>
<dbReference type="AlphaFoldDB" id="A0AAD6VP06"/>
<evidence type="ECO:0000313" key="2">
    <source>
        <dbReference type="EMBL" id="KAJ7218634.1"/>
    </source>
</evidence>
<accession>A0AAD6VP06</accession>
<dbReference type="Proteomes" id="UP001219525">
    <property type="component" value="Unassembled WGS sequence"/>
</dbReference>
<comment type="caution">
    <text evidence="2">The sequence shown here is derived from an EMBL/GenBank/DDBJ whole genome shotgun (WGS) entry which is preliminary data.</text>
</comment>
<evidence type="ECO:0000256" key="1">
    <source>
        <dbReference type="SAM" id="MobiDB-lite"/>
    </source>
</evidence>
<name>A0AAD6VP06_9AGAR</name>